<dbReference type="OrthoDB" id="9806299at2"/>
<sequence length="133" mass="13691">MLASPVSLLAVAVGGAAGSVARYLLILAVGQWVGTRFPFGTVIVNVIGCFAMGVLSELAALTWAPSPEVRALILVGVLGGFTTFSSFTLDLGTLVGRDELLAAFAYLASSVVLTILGFFAGLWVVRSLVSVSL</sequence>
<evidence type="ECO:0000313" key="13">
    <source>
        <dbReference type="EMBL" id="RTR20608.1"/>
    </source>
</evidence>
<dbReference type="EMBL" id="RXMA01000008">
    <property type="protein sequence ID" value="RTR20608.1"/>
    <property type="molecule type" value="Genomic_DNA"/>
</dbReference>
<dbReference type="InterPro" id="IPR003691">
    <property type="entry name" value="FluC"/>
</dbReference>
<evidence type="ECO:0000256" key="3">
    <source>
        <dbReference type="ARBA" id="ARBA00022519"/>
    </source>
</evidence>
<keyword evidence="9 12" id="KW-0407">Ion channel</keyword>
<dbReference type="GO" id="GO:0140114">
    <property type="term" value="P:cellular detoxification of fluoride"/>
    <property type="evidence" value="ECO:0007669"/>
    <property type="project" value="UniProtKB-UniRule"/>
</dbReference>
<comment type="function">
    <text evidence="12">Fluoride-specific ion channel. Important for reducing fluoride concentration in the cell, thus reducing its toxicity.</text>
</comment>
<keyword evidence="8 12" id="KW-0472">Membrane</keyword>
<keyword evidence="4 12" id="KW-0812">Transmembrane</keyword>
<dbReference type="GO" id="GO:0062054">
    <property type="term" value="F:fluoride channel activity"/>
    <property type="evidence" value="ECO:0007669"/>
    <property type="project" value="UniProtKB-UniRule"/>
</dbReference>
<name>A0A3S0I124_9PROT</name>
<dbReference type="RefSeq" id="WP_126615012.1">
    <property type="nucleotide sequence ID" value="NZ_JBHUCY010000077.1"/>
</dbReference>
<keyword evidence="3" id="KW-0997">Cell inner membrane</keyword>
<keyword evidence="12" id="KW-0813">Transport</keyword>
<evidence type="ECO:0000256" key="7">
    <source>
        <dbReference type="ARBA" id="ARBA00023065"/>
    </source>
</evidence>
<dbReference type="HAMAP" id="MF_00454">
    <property type="entry name" value="FluC"/>
    <property type="match status" value="1"/>
</dbReference>
<protein>
    <recommendedName>
        <fullName evidence="12">Fluoride-specific ion channel FluC</fullName>
    </recommendedName>
</protein>
<feature type="transmembrane region" description="Helical" evidence="12">
    <location>
        <begin position="101"/>
        <end position="125"/>
    </location>
</feature>
<keyword evidence="6 12" id="KW-0915">Sodium</keyword>
<dbReference type="Proteomes" id="UP000277007">
    <property type="component" value="Unassembled WGS sequence"/>
</dbReference>
<organism evidence="13 14">
    <name type="scientific">Azospirillum griseum</name>
    <dbReference type="NCBI Taxonomy" id="2496639"/>
    <lineage>
        <taxon>Bacteria</taxon>
        <taxon>Pseudomonadati</taxon>
        <taxon>Pseudomonadota</taxon>
        <taxon>Alphaproteobacteria</taxon>
        <taxon>Rhodospirillales</taxon>
        <taxon>Azospirillaceae</taxon>
        <taxon>Azospirillum</taxon>
    </lineage>
</organism>
<evidence type="ECO:0000256" key="6">
    <source>
        <dbReference type="ARBA" id="ARBA00023053"/>
    </source>
</evidence>
<comment type="caution">
    <text evidence="13">The sequence shown here is derived from an EMBL/GenBank/DDBJ whole genome shotgun (WGS) entry which is preliminary data.</text>
</comment>
<evidence type="ECO:0000256" key="8">
    <source>
        <dbReference type="ARBA" id="ARBA00023136"/>
    </source>
</evidence>
<comment type="catalytic activity">
    <reaction evidence="11">
        <text>fluoride(in) = fluoride(out)</text>
        <dbReference type="Rhea" id="RHEA:76159"/>
        <dbReference type="ChEBI" id="CHEBI:17051"/>
    </reaction>
    <physiologicalReaction direction="left-to-right" evidence="11">
        <dbReference type="Rhea" id="RHEA:76160"/>
    </physiologicalReaction>
</comment>
<dbReference type="Pfam" id="PF02537">
    <property type="entry name" value="CRCB"/>
    <property type="match status" value="1"/>
</dbReference>
<comment type="activity regulation">
    <text evidence="12">Na(+) is not transported, but it plays an essential structural role and its presence is essential for fluoride channel function.</text>
</comment>
<evidence type="ECO:0000256" key="5">
    <source>
        <dbReference type="ARBA" id="ARBA00022989"/>
    </source>
</evidence>
<evidence type="ECO:0000256" key="1">
    <source>
        <dbReference type="ARBA" id="ARBA00004651"/>
    </source>
</evidence>
<evidence type="ECO:0000256" key="11">
    <source>
        <dbReference type="ARBA" id="ARBA00035585"/>
    </source>
</evidence>
<evidence type="ECO:0000256" key="10">
    <source>
        <dbReference type="ARBA" id="ARBA00035120"/>
    </source>
</evidence>
<dbReference type="AlphaFoldDB" id="A0A3S0I124"/>
<dbReference type="PANTHER" id="PTHR28259:SF1">
    <property type="entry name" value="FLUORIDE EXPORT PROTEIN 1-RELATED"/>
    <property type="match status" value="1"/>
</dbReference>
<feature type="transmembrane region" description="Helical" evidence="12">
    <location>
        <begin position="71"/>
        <end position="89"/>
    </location>
</feature>
<comment type="similarity">
    <text evidence="10 12">Belongs to the fluoride channel Fluc/FEX (TC 1.A.43) family.</text>
</comment>
<gene>
    <name evidence="12 13" type="primary">crcB</name>
    <name evidence="12" type="synonym">fluC</name>
    <name evidence="13" type="ORF">EJ903_10840</name>
</gene>
<dbReference type="NCBIfam" id="NF010791">
    <property type="entry name" value="PRK14195.1"/>
    <property type="match status" value="1"/>
</dbReference>
<evidence type="ECO:0000256" key="4">
    <source>
        <dbReference type="ARBA" id="ARBA00022692"/>
    </source>
</evidence>
<feature type="binding site" evidence="12">
    <location>
        <position position="82"/>
    </location>
    <ligand>
        <name>Na(+)</name>
        <dbReference type="ChEBI" id="CHEBI:29101"/>
        <note>structural</note>
    </ligand>
</feature>
<evidence type="ECO:0000256" key="2">
    <source>
        <dbReference type="ARBA" id="ARBA00022475"/>
    </source>
</evidence>
<proteinExistence type="inferred from homology"/>
<keyword evidence="7 12" id="KW-0406">Ion transport</keyword>
<keyword evidence="2 12" id="KW-1003">Cell membrane</keyword>
<dbReference type="GO" id="GO:0005886">
    <property type="term" value="C:plasma membrane"/>
    <property type="evidence" value="ECO:0007669"/>
    <property type="project" value="UniProtKB-SubCell"/>
</dbReference>
<keyword evidence="14" id="KW-1185">Reference proteome</keyword>
<accession>A0A3S0I124</accession>
<keyword evidence="12" id="KW-0479">Metal-binding</keyword>
<dbReference type="PANTHER" id="PTHR28259">
    <property type="entry name" value="FLUORIDE EXPORT PROTEIN 1-RELATED"/>
    <property type="match status" value="1"/>
</dbReference>
<keyword evidence="5 12" id="KW-1133">Transmembrane helix</keyword>
<evidence type="ECO:0000256" key="12">
    <source>
        <dbReference type="HAMAP-Rule" id="MF_00454"/>
    </source>
</evidence>
<comment type="subcellular location">
    <subcellularLocation>
        <location evidence="1 12">Cell membrane</location>
        <topology evidence="1 12">Multi-pass membrane protein</topology>
    </subcellularLocation>
</comment>
<feature type="transmembrane region" description="Helical" evidence="12">
    <location>
        <begin position="42"/>
        <end position="64"/>
    </location>
</feature>
<evidence type="ECO:0000256" key="9">
    <source>
        <dbReference type="ARBA" id="ARBA00023303"/>
    </source>
</evidence>
<feature type="binding site" evidence="12">
    <location>
        <position position="79"/>
    </location>
    <ligand>
        <name>Na(+)</name>
        <dbReference type="ChEBI" id="CHEBI:29101"/>
        <note>structural</note>
    </ligand>
</feature>
<evidence type="ECO:0000313" key="14">
    <source>
        <dbReference type="Proteomes" id="UP000277007"/>
    </source>
</evidence>
<reference evidence="13 14" key="1">
    <citation type="submission" date="2018-12" db="EMBL/GenBank/DDBJ databases">
        <authorList>
            <person name="Yang Y."/>
        </authorList>
    </citation>
    <scope>NUCLEOTIDE SEQUENCE [LARGE SCALE GENOMIC DNA]</scope>
    <source>
        <strain evidence="13 14">L-25-5w-1</strain>
    </source>
</reference>
<dbReference type="GO" id="GO:0046872">
    <property type="term" value="F:metal ion binding"/>
    <property type="evidence" value="ECO:0007669"/>
    <property type="project" value="UniProtKB-KW"/>
</dbReference>